<dbReference type="PANTHER" id="PTHR48098:SF1">
    <property type="entry name" value="DIACYLGLYCEROL ACYLTRANSFERASE_MYCOLYLTRANSFERASE AG85A"/>
    <property type="match status" value="1"/>
</dbReference>
<dbReference type="EC" id="2.3.1.-" evidence="2"/>
<dbReference type="SUPFAM" id="SSF53474">
    <property type="entry name" value="alpha/beta-Hydrolases"/>
    <property type="match status" value="1"/>
</dbReference>
<dbReference type="InterPro" id="IPR000801">
    <property type="entry name" value="Esterase-like"/>
</dbReference>
<dbReference type="EMBL" id="UGRU01000001">
    <property type="protein sequence ID" value="SUA41739.1"/>
    <property type="molecule type" value="Genomic_DNA"/>
</dbReference>
<accession>A0A378WKH8</accession>
<dbReference type="AlphaFoldDB" id="A0A378WKH8"/>
<dbReference type="PANTHER" id="PTHR48098">
    <property type="entry name" value="ENTEROCHELIN ESTERASE-RELATED"/>
    <property type="match status" value="1"/>
</dbReference>
<dbReference type="Pfam" id="PF00756">
    <property type="entry name" value="Esterase"/>
    <property type="match status" value="1"/>
</dbReference>
<feature type="chain" id="PRO_5016862290" evidence="1">
    <location>
        <begin position="39"/>
        <end position="351"/>
    </location>
</feature>
<dbReference type="InterPro" id="IPR029058">
    <property type="entry name" value="AB_hydrolase_fold"/>
</dbReference>
<dbReference type="Proteomes" id="UP000255082">
    <property type="component" value="Unassembled WGS sequence"/>
</dbReference>
<dbReference type="InterPro" id="IPR050583">
    <property type="entry name" value="Mycobacterial_A85_antigen"/>
</dbReference>
<evidence type="ECO:0000313" key="2">
    <source>
        <dbReference type="EMBL" id="SUA41739.1"/>
    </source>
</evidence>
<feature type="signal peptide" evidence="1">
    <location>
        <begin position="1"/>
        <end position="38"/>
    </location>
</feature>
<keyword evidence="1" id="KW-0732">Signal</keyword>
<protein>
    <submittedName>
        <fullName evidence="2">Mycolyl transferase 85A</fullName>
        <ecNumber evidence="2">2.3.1.-</ecNumber>
    </submittedName>
</protein>
<proteinExistence type="predicted"/>
<dbReference type="GO" id="GO:0016747">
    <property type="term" value="F:acyltransferase activity, transferring groups other than amino-acyl groups"/>
    <property type="evidence" value="ECO:0007669"/>
    <property type="project" value="TreeGrafter"/>
</dbReference>
<evidence type="ECO:0000256" key="1">
    <source>
        <dbReference type="SAM" id="SignalP"/>
    </source>
</evidence>
<keyword evidence="2" id="KW-0808">Transferase</keyword>
<evidence type="ECO:0000313" key="3">
    <source>
        <dbReference type="Proteomes" id="UP000255082"/>
    </source>
</evidence>
<gene>
    <name evidence="2" type="primary">fbpA_4</name>
    <name evidence="2" type="ORF">NCTC13184_01085</name>
</gene>
<dbReference type="Gene3D" id="3.40.50.1820">
    <property type="entry name" value="alpha/beta hydrolase"/>
    <property type="match status" value="1"/>
</dbReference>
<reference evidence="2 3" key="1">
    <citation type="submission" date="2018-06" db="EMBL/GenBank/DDBJ databases">
        <authorList>
            <consortium name="Pathogen Informatics"/>
            <person name="Doyle S."/>
        </authorList>
    </citation>
    <scope>NUCLEOTIDE SEQUENCE [LARGE SCALE GENOMIC DNA]</scope>
    <source>
        <strain evidence="2 3">NCTC13184</strain>
    </source>
</reference>
<keyword evidence="2" id="KW-0012">Acyltransferase</keyword>
<sequence>MRRFRDTGRIPRHRSVPRMMTTAVVAAAALLLCQGSGAADPAPAPGPTGSDSAIVRVRTDDPRHQSLFVHSAAMGQDIEVQVQRAADTSVPRPVLYLLLGAGGGLDGSTWATKTDALRFLADKNVNVVTPIGGMFSYYADWQRDDPHLGHNKWRTFLTQELPPLLNTYLDANGRNGIAGYSMSATTTLALAATTGDLFSAVGSYSGCAQTSDPVGQEFVRLTVETWGWGNAENMWGPPGDPDWVSNDPYVHAEGLRGKAIYIANGSGLPGPYDTLNGEYSLPGEWGYANQLVLGGIIESATNYCAHNMQARLNSLNIPASYDFRPTGTHSWGYWQDDLKKSWPVLASGLGL</sequence>
<organism evidence="2 3">
    <name type="scientific">Nocardia africana</name>
    <dbReference type="NCBI Taxonomy" id="134964"/>
    <lineage>
        <taxon>Bacteria</taxon>
        <taxon>Bacillati</taxon>
        <taxon>Actinomycetota</taxon>
        <taxon>Actinomycetes</taxon>
        <taxon>Mycobacteriales</taxon>
        <taxon>Nocardiaceae</taxon>
        <taxon>Nocardia</taxon>
    </lineage>
</organism>
<name>A0A378WKH8_9NOCA</name>